<comment type="caution">
    <text evidence="2">The sequence shown here is derived from an EMBL/GenBank/DDBJ whole genome shotgun (WGS) entry which is preliminary data.</text>
</comment>
<keyword evidence="3" id="KW-1185">Reference proteome</keyword>
<dbReference type="AlphaFoldDB" id="A0A2V5K644"/>
<feature type="transmembrane region" description="Helical" evidence="1">
    <location>
        <begin position="128"/>
        <end position="146"/>
    </location>
</feature>
<keyword evidence="1" id="KW-1133">Transmembrane helix</keyword>
<dbReference type="InterPro" id="IPR025238">
    <property type="entry name" value="DUF4184"/>
</dbReference>
<feature type="transmembrane region" description="Helical" evidence="1">
    <location>
        <begin position="176"/>
        <end position="199"/>
    </location>
</feature>
<feature type="transmembrane region" description="Helical" evidence="1">
    <location>
        <begin position="249"/>
        <end position="273"/>
    </location>
</feature>
<sequence>MMRSDTICIINRHAPLISGRCPMPYTPAHPITAVVLDKLFPKRFNKTGLVIGTIAPDLQNFVMLRPTDTDFGHSPLGMLTIGLPASVLIAFAFHRLVLPAMALHTPAPFNGLLYRYAAQGWTVSGAKAWIVLLLSIAIGMYSHLFLDGFTHKGGLMYPYTVAALQWLAPGLPPSSLVLQLFLSAGCIGLELLVLTVLVIRRLRWKNEAPAVHPAMKWSYWLIVLLAIFAVTATGIAVQDHGHLKAHAFMALPVAPLTGTAVGLVAASALHAWIGKRKTSAA</sequence>
<reference evidence="2 3" key="1">
    <citation type="submission" date="2018-05" db="EMBL/GenBank/DDBJ databases">
        <title>Paenibacillus flagellatus sp. nov., isolated from selenium mineral soil.</title>
        <authorList>
            <person name="Dai X."/>
        </authorList>
    </citation>
    <scope>NUCLEOTIDE SEQUENCE [LARGE SCALE GENOMIC DNA]</scope>
    <source>
        <strain evidence="2 3">DXL2</strain>
    </source>
</reference>
<gene>
    <name evidence="2" type="ORF">DLM86_09715</name>
</gene>
<feature type="transmembrane region" description="Helical" evidence="1">
    <location>
        <begin position="71"/>
        <end position="93"/>
    </location>
</feature>
<dbReference type="Proteomes" id="UP000247476">
    <property type="component" value="Unassembled WGS sequence"/>
</dbReference>
<proteinExistence type="predicted"/>
<name>A0A2V5K644_9BACL</name>
<evidence type="ECO:0008006" key="4">
    <source>
        <dbReference type="Google" id="ProtNLM"/>
    </source>
</evidence>
<protein>
    <recommendedName>
        <fullName evidence="4">DUF4184 domain-containing protein</fullName>
    </recommendedName>
</protein>
<keyword evidence="1" id="KW-0812">Transmembrane</keyword>
<dbReference type="EMBL" id="QJVJ01000004">
    <property type="protein sequence ID" value="PYI54821.1"/>
    <property type="molecule type" value="Genomic_DNA"/>
</dbReference>
<organism evidence="2 3">
    <name type="scientific">Paenibacillus flagellatus</name>
    <dbReference type="NCBI Taxonomy" id="2211139"/>
    <lineage>
        <taxon>Bacteria</taxon>
        <taxon>Bacillati</taxon>
        <taxon>Bacillota</taxon>
        <taxon>Bacilli</taxon>
        <taxon>Bacillales</taxon>
        <taxon>Paenibacillaceae</taxon>
        <taxon>Paenibacillus</taxon>
    </lineage>
</organism>
<evidence type="ECO:0000313" key="3">
    <source>
        <dbReference type="Proteomes" id="UP000247476"/>
    </source>
</evidence>
<evidence type="ECO:0000256" key="1">
    <source>
        <dbReference type="SAM" id="Phobius"/>
    </source>
</evidence>
<dbReference type="Pfam" id="PF13803">
    <property type="entry name" value="DUF4184"/>
    <property type="match status" value="1"/>
</dbReference>
<keyword evidence="1" id="KW-0472">Membrane</keyword>
<accession>A0A2V5K644</accession>
<evidence type="ECO:0000313" key="2">
    <source>
        <dbReference type="EMBL" id="PYI54821.1"/>
    </source>
</evidence>
<feature type="transmembrane region" description="Helical" evidence="1">
    <location>
        <begin position="219"/>
        <end position="237"/>
    </location>
</feature>